<keyword evidence="4" id="KW-1185">Reference proteome</keyword>
<dbReference type="GO" id="GO:0008757">
    <property type="term" value="F:S-adenosylmethionine-dependent methyltransferase activity"/>
    <property type="evidence" value="ECO:0007669"/>
    <property type="project" value="InterPro"/>
</dbReference>
<dbReference type="SUPFAM" id="SSF53335">
    <property type="entry name" value="S-adenosyl-L-methionine-dependent methyltransferases"/>
    <property type="match status" value="1"/>
</dbReference>
<sequence>MFTLRSSSPASFPPPSGNPSRSSKNSRVNRDKLHPISLSVSAPLRSERSGTEAEVSARGSNVCICGRRHLIGAAATSFLPARSSCASDYEEALNRIRPSRPDWYEEMFATAMDASMKPYEAEVAGYKSRLFAELKEKAENVLELGIGTGPNLKYYAGARGNAAGLHVIGVDPNVKMEKYAKAAATAAGLQLANFDFRQAVGEALPLADASVDGVVGTLVLCSVGDVNRTLSGTSSSPDPHTQVETKVKITSYHQLQSATLP</sequence>
<reference evidence="3" key="1">
    <citation type="submission" date="2021-01" db="UniProtKB">
        <authorList>
            <consortium name="EnsemblPlants"/>
        </authorList>
    </citation>
    <scope>IDENTIFICATION</scope>
</reference>
<name>A0A7N0V4M5_KALFE</name>
<organism evidence="3 4">
    <name type="scientific">Kalanchoe fedtschenkoi</name>
    <name type="common">Lavender scallops</name>
    <name type="synonym">South American air plant</name>
    <dbReference type="NCBI Taxonomy" id="63787"/>
    <lineage>
        <taxon>Eukaryota</taxon>
        <taxon>Viridiplantae</taxon>
        <taxon>Streptophyta</taxon>
        <taxon>Embryophyta</taxon>
        <taxon>Tracheophyta</taxon>
        <taxon>Spermatophyta</taxon>
        <taxon>Magnoliopsida</taxon>
        <taxon>eudicotyledons</taxon>
        <taxon>Gunneridae</taxon>
        <taxon>Pentapetalae</taxon>
        <taxon>Saxifragales</taxon>
        <taxon>Crassulaceae</taxon>
        <taxon>Kalanchoe</taxon>
    </lineage>
</organism>
<dbReference type="InterPro" id="IPR052356">
    <property type="entry name" value="Thiol_S-MT"/>
</dbReference>
<feature type="region of interest" description="Disordered" evidence="1">
    <location>
        <begin position="1"/>
        <end position="32"/>
    </location>
</feature>
<dbReference type="PANTHER" id="PTHR45036:SF1">
    <property type="entry name" value="METHYLTRANSFERASE LIKE 7A"/>
    <property type="match status" value="1"/>
</dbReference>
<dbReference type="Gramene" id="Kaladp0101s0295.1.v1.1">
    <property type="protein sequence ID" value="Kaladp0101s0295.1.v1.1"/>
    <property type="gene ID" value="Kaladp0101s0295.v1.1"/>
</dbReference>
<evidence type="ECO:0000313" key="4">
    <source>
        <dbReference type="Proteomes" id="UP000594263"/>
    </source>
</evidence>
<feature type="domain" description="Methyltransferase type 11" evidence="2">
    <location>
        <begin position="142"/>
        <end position="230"/>
    </location>
</feature>
<dbReference type="AlphaFoldDB" id="A0A7N0V4M5"/>
<proteinExistence type="predicted"/>
<dbReference type="Gene3D" id="3.40.50.150">
    <property type="entry name" value="Vaccinia Virus protein VP39"/>
    <property type="match status" value="1"/>
</dbReference>
<evidence type="ECO:0000256" key="1">
    <source>
        <dbReference type="SAM" id="MobiDB-lite"/>
    </source>
</evidence>
<evidence type="ECO:0000259" key="2">
    <source>
        <dbReference type="Pfam" id="PF08241"/>
    </source>
</evidence>
<dbReference type="CDD" id="cd02440">
    <property type="entry name" value="AdoMet_MTases"/>
    <property type="match status" value="1"/>
</dbReference>
<dbReference type="OMA" id="PRARWYE"/>
<dbReference type="InterPro" id="IPR013216">
    <property type="entry name" value="Methyltransf_11"/>
</dbReference>
<accession>A0A7N0V4M5</accession>
<dbReference type="PANTHER" id="PTHR45036">
    <property type="entry name" value="METHYLTRANSFERASE LIKE 7B"/>
    <property type="match status" value="1"/>
</dbReference>
<evidence type="ECO:0000313" key="3">
    <source>
        <dbReference type="EnsemblPlants" id="Kaladp0101s0295.1.v1.1"/>
    </source>
</evidence>
<feature type="compositionally biased region" description="Low complexity" evidence="1">
    <location>
        <begin position="1"/>
        <end position="10"/>
    </location>
</feature>
<dbReference type="EnsemblPlants" id="Kaladp0101s0295.1.v1.1">
    <property type="protein sequence ID" value="Kaladp0101s0295.1.v1.1"/>
    <property type="gene ID" value="Kaladp0101s0295.v1.1"/>
</dbReference>
<dbReference type="Pfam" id="PF08241">
    <property type="entry name" value="Methyltransf_11"/>
    <property type="match status" value="1"/>
</dbReference>
<dbReference type="Proteomes" id="UP000594263">
    <property type="component" value="Unplaced"/>
</dbReference>
<protein>
    <recommendedName>
        <fullName evidence="2">Methyltransferase type 11 domain-containing protein</fullName>
    </recommendedName>
</protein>
<dbReference type="InterPro" id="IPR029063">
    <property type="entry name" value="SAM-dependent_MTases_sf"/>
</dbReference>